<comment type="caution">
    <text evidence="1">The sequence shown here is derived from an EMBL/GenBank/DDBJ whole genome shotgun (WGS) entry which is preliminary data.</text>
</comment>
<name>A0A8H7E1T4_9EURO</name>
<dbReference type="Proteomes" id="UP000606974">
    <property type="component" value="Unassembled WGS sequence"/>
</dbReference>
<proteinExistence type="predicted"/>
<protein>
    <submittedName>
        <fullName evidence="1">Uncharacterized protein</fullName>
    </submittedName>
</protein>
<accession>A0A8H7E1T4</accession>
<dbReference type="AlphaFoldDB" id="A0A8H7E1T4"/>
<evidence type="ECO:0000313" key="1">
    <source>
        <dbReference type="EMBL" id="KAF7503336.1"/>
    </source>
</evidence>
<organism evidence="1 2">
    <name type="scientific">Endocarpon pusillum</name>
    <dbReference type="NCBI Taxonomy" id="364733"/>
    <lineage>
        <taxon>Eukaryota</taxon>
        <taxon>Fungi</taxon>
        <taxon>Dikarya</taxon>
        <taxon>Ascomycota</taxon>
        <taxon>Pezizomycotina</taxon>
        <taxon>Eurotiomycetes</taxon>
        <taxon>Chaetothyriomycetidae</taxon>
        <taxon>Verrucariales</taxon>
        <taxon>Verrucariaceae</taxon>
        <taxon>Endocarpon</taxon>
    </lineage>
</organism>
<reference evidence="1" key="1">
    <citation type="submission" date="2020-02" db="EMBL/GenBank/DDBJ databases">
        <authorList>
            <person name="Palmer J.M."/>
        </authorList>
    </citation>
    <scope>NUCLEOTIDE SEQUENCE</scope>
    <source>
        <strain evidence="1">EPUS1.4</strain>
        <tissue evidence="1">Thallus</tissue>
    </source>
</reference>
<gene>
    <name evidence="1" type="ORF">GJ744_003979</name>
</gene>
<dbReference type="EMBL" id="JAACFV010000184">
    <property type="protein sequence ID" value="KAF7503336.1"/>
    <property type="molecule type" value="Genomic_DNA"/>
</dbReference>
<evidence type="ECO:0000313" key="2">
    <source>
        <dbReference type="Proteomes" id="UP000606974"/>
    </source>
</evidence>
<sequence length="110" mass="13111">MLDIKVNEEVRNLMEDMLYNGLVRQYNGSKNLGTSGFWSAFSAPYEQLSPWTIFSAFKTLERIWKHLEPGPLTHWKLVLRESSRYRSQILFCTEHDYPRRIANLVIKIYR</sequence>
<keyword evidence="2" id="KW-1185">Reference proteome</keyword>